<proteinExistence type="predicted"/>
<evidence type="ECO:0000313" key="5">
    <source>
        <dbReference type="EMBL" id="MBP1990803.1"/>
    </source>
</evidence>
<feature type="domain" description="HTH araC/xylS-type" evidence="4">
    <location>
        <begin position="190"/>
        <end position="288"/>
    </location>
</feature>
<dbReference type="EMBL" id="JAGGLB010000006">
    <property type="protein sequence ID" value="MBP1990803.1"/>
    <property type="molecule type" value="Genomic_DNA"/>
</dbReference>
<dbReference type="SMART" id="SM00342">
    <property type="entry name" value="HTH_ARAC"/>
    <property type="match status" value="1"/>
</dbReference>
<dbReference type="RefSeq" id="WP_209971560.1">
    <property type="nucleotide sequence ID" value="NZ_JAGGLB010000006.1"/>
</dbReference>
<keyword evidence="2" id="KW-0238">DNA-binding</keyword>
<dbReference type="Gene3D" id="2.60.120.10">
    <property type="entry name" value="Jelly Rolls"/>
    <property type="match status" value="1"/>
</dbReference>
<dbReference type="PROSITE" id="PS01124">
    <property type="entry name" value="HTH_ARAC_FAMILY_2"/>
    <property type="match status" value="1"/>
</dbReference>
<name>A0ABS4ITA5_9BACL</name>
<comment type="caution">
    <text evidence="5">The sequence shown here is derived from an EMBL/GenBank/DDBJ whole genome shotgun (WGS) entry which is preliminary data.</text>
</comment>
<dbReference type="InterPro" id="IPR014710">
    <property type="entry name" value="RmlC-like_jellyroll"/>
</dbReference>
<sequence length="294" mass="33404">MGTFPEYQDVLSHVDFKKVCVPFYMRKNTISQELPLHHHDFAELSFVLDGLGTEIINGQTHTLKPGTLSFLLPHHIHDFNCFPSSPVRLYCCMFDIQMLLGSSLDDELGGYLLRVGEGLPSYVDLNPLQAEQMKHILDELYAEFTGSEPGKNSLIRCKLVEALFLFIRAALAQLSQGRESSALTPKESKWDMIHFVHMHYGDDLNLSLLAQQFNVSIPRASRIFKTHVGKSFLEYLHTIRIRTASTLLSTTSMTVSEVSAEVGFESFRTFSRVFKEIMSMTPSEFRQSSQERLS</sequence>
<accession>A0ABS4ITA5</accession>
<evidence type="ECO:0000256" key="2">
    <source>
        <dbReference type="ARBA" id="ARBA00023125"/>
    </source>
</evidence>
<dbReference type="SUPFAM" id="SSF51215">
    <property type="entry name" value="Regulatory protein AraC"/>
    <property type="match status" value="1"/>
</dbReference>
<dbReference type="InterPro" id="IPR018060">
    <property type="entry name" value="HTH_AraC"/>
</dbReference>
<keyword evidence="6" id="KW-1185">Reference proteome</keyword>
<dbReference type="PANTHER" id="PTHR43280">
    <property type="entry name" value="ARAC-FAMILY TRANSCRIPTIONAL REGULATOR"/>
    <property type="match status" value="1"/>
</dbReference>
<dbReference type="Proteomes" id="UP001519287">
    <property type="component" value="Unassembled WGS sequence"/>
</dbReference>
<dbReference type="PANTHER" id="PTHR43280:SF2">
    <property type="entry name" value="HTH-TYPE TRANSCRIPTIONAL REGULATOR EXSA"/>
    <property type="match status" value="1"/>
</dbReference>
<dbReference type="SUPFAM" id="SSF46689">
    <property type="entry name" value="Homeodomain-like"/>
    <property type="match status" value="1"/>
</dbReference>
<dbReference type="InterPro" id="IPR003313">
    <property type="entry name" value="AraC-bd"/>
</dbReference>
<organism evidence="5 6">
    <name type="scientific">Paenibacillus eucommiae</name>
    <dbReference type="NCBI Taxonomy" id="1355755"/>
    <lineage>
        <taxon>Bacteria</taxon>
        <taxon>Bacillati</taxon>
        <taxon>Bacillota</taxon>
        <taxon>Bacilli</taxon>
        <taxon>Bacillales</taxon>
        <taxon>Paenibacillaceae</taxon>
        <taxon>Paenibacillus</taxon>
    </lineage>
</organism>
<evidence type="ECO:0000259" key="4">
    <source>
        <dbReference type="PROSITE" id="PS01124"/>
    </source>
</evidence>
<dbReference type="Pfam" id="PF12833">
    <property type="entry name" value="HTH_18"/>
    <property type="match status" value="1"/>
</dbReference>
<dbReference type="Pfam" id="PF02311">
    <property type="entry name" value="AraC_binding"/>
    <property type="match status" value="1"/>
</dbReference>
<dbReference type="PROSITE" id="PS00041">
    <property type="entry name" value="HTH_ARAC_FAMILY_1"/>
    <property type="match status" value="1"/>
</dbReference>
<protein>
    <submittedName>
        <fullName evidence="5">AraC-like DNA-binding protein</fullName>
    </submittedName>
</protein>
<dbReference type="InterPro" id="IPR009057">
    <property type="entry name" value="Homeodomain-like_sf"/>
</dbReference>
<keyword evidence="3" id="KW-0804">Transcription</keyword>
<dbReference type="Gene3D" id="1.10.10.60">
    <property type="entry name" value="Homeodomain-like"/>
    <property type="match status" value="2"/>
</dbReference>
<dbReference type="InterPro" id="IPR020449">
    <property type="entry name" value="Tscrpt_reg_AraC-type_HTH"/>
</dbReference>
<gene>
    <name evidence="5" type="ORF">J2Z66_002409</name>
</gene>
<dbReference type="InterPro" id="IPR037923">
    <property type="entry name" value="HTH-like"/>
</dbReference>
<evidence type="ECO:0000313" key="6">
    <source>
        <dbReference type="Proteomes" id="UP001519287"/>
    </source>
</evidence>
<dbReference type="PRINTS" id="PR00032">
    <property type="entry name" value="HTHARAC"/>
</dbReference>
<reference evidence="5 6" key="1">
    <citation type="submission" date="2021-03" db="EMBL/GenBank/DDBJ databases">
        <title>Genomic Encyclopedia of Type Strains, Phase IV (KMG-IV): sequencing the most valuable type-strain genomes for metagenomic binning, comparative biology and taxonomic classification.</title>
        <authorList>
            <person name="Goeker M."/>
        </authorList>
    </citation>
    <scope>NUCLEOTIDE SEQUENCE [LARGE SCALE GENOMIC DNA]</scope>
    <source>
        <strain evidence="5 6">DSM 26048</strain>
    </source>
</reference>
<dbReference type="InterPro" id="IPR018062">
    <property type="entry name" value="HTH_AraC-typ_CS"/>
</dbReference>
<evidence type="ECO:0000256" key="3">
    <source>
        <dbReference type="ARBA" id="ARBA00023163"/>
    </source>
</evidence>
<evidence type="ECO:0000256" key="1">
    <source>
        <dbReference type="ARBA" id="ARBA00023015"/>
    </source>
</evidence>
<keyword evidence="1" id="KW-0805">Transcription regulation</keyword>